<organism evidence="1 2">
    <name type="scientific">Escherichia coli</name>
    <dbReference type="NCBI Taxonomy" id="562"/>
    <lineage>
        <taxon>Bacteria</taxon>
        <taxon>Pseudomonadati</taxon>
        <taxon>Pseudomonadota</taxon>
        <taxon>Gammaproteobacteria</taxon>
        <taxon>Enterobacterales</taxon>
        <taxon>Enterobacteriaceae</taxon>
        <taxon>Escherichia</taxon>
    </lineage>
</organism>
<proteinExistence type="predicted"/>
<evidence type="ECO:0000313" key="2">
    <source>
        <dbReference type="Proteomes" id="UP000567387"/>
    </source>
</evidence>
<reference evidence="1 2" key="1">
    <citation type="submission" date="2018-08" db="EMBL/GenBank/DDBJ databases">
        <authorList>
            <consortium name="PulseNet: The National Subtyping Network for Foodborne Disease Surveillance"/>
            <person name="Tarr C.L."/>
            <person name="Trees E."/>
            <person name="Katz L.S."/>
            <person name="Carleton-Romer H.A."/>
            <person name="Stroika S."/>
            <person name="Kucerova Z."/>
            <person name="Roache K.F."/>
            <person name="Sabol A.L."/>
            <person name="Besser J."/>
            <person name="Gerner-Smidt P."/>
        </authorList>
    </citation>
    <scope>NUCLEOTIDE SEQUENCE [LARGE SCALE GENOMIC DNA]</scope>
    <source>
        <strain evidence="1 2">PNUSAE011918</strain>
    </source>
</reference>
<dbReference type="Proteomes" id="UP000567387">
    <property type="component" value="Unassembled WGS sequence"/>
</dbReference>
<accession>A0A8S7B2P7</accession>
<comment type="caution">
    <text evidence="1">The sequence shown here is derived from an EMBL/GenBank/DDBJ whole genome shotgun (WGS) entry which is preliminary data.</text>
</comment>
<sequence length="153" mass="17266">MDNEMKISKYELPIIFDPSNLEKEIESWVKDSNLSELIAWLAAVLMPSELTESAILLRDIQIYLESPSSNLRWNIFKKSEEVGFSTTSGLLGLALFLLKGSMSPDEYEPVYPPDGVVEQIIGCILMLLTVSKSQAPSNEAEKLYIAWCNYKLQ</sequence>
<dbReference type="Pfam" id="PF22011">
    <property type="entry name" value="DUF6931"/>
    <property type="match status" value="1"/>
</dbReference>
<evidence type="ECO:0000313" key="1">
    <source>
        <dbReference type="EMBL" id="EFA8786022.1"/>
    </source>
</evidence>
<gene>
    <name evidence="1" type="ORF">C2R31_003917</name>
</gene>
<protein>
    <submittedName>
        <fullName evidence="1">Uncharacterized protein</fullName>
    </submittedName>
</protein>
<dbReference type="EMBL" id="AASCBU010000022">
    <property type="protein sequence ID" value="EFA8786022.1"/>
    <property type="molecule type" value="Genomic_DNA"/>
</dbReference>
<dbReference type="RefSeq" id="WP_077757677.1">
    <property type="nucleotide sequence ID" value="NZ_CP035861.1"/>
</dbReference>
<dbReference type="InterPro" id="IPR053855">
    <property type="entry name" value="DUF6931"/>
</dbReference>
<dbReference type="AlphaFoldDB" id="A0A8S7B2P7"/>
<name>A0A8S7B2P7_ECOLX</name>